<keyword evidence="9" id="KW-0676">Redox-active center</keyword>
<feature type="transmembrane region" description="Helical" evidence="11">
    <location>
        <begin position="194"/>
        <end position="216"/>
    </location>
</feature>
<keyword evidence="4" id="KW-0874">Quinone</keyword>
<accession>A0ABP8YQA5</accession>
<evidence type="ECO:0000256" key="10">
    <source>
        <dbReference type="SAM" id="MobiDB-lite"/>
    </source>
</evidence>
<evidence type="ECO:0000256" key="9">
    <source>
        <dbReference type="ARBA" id="ARBA00023284"/>
    </source>
</evidence>
<reference evidence="14" key="1">
    <citation type="journal article" date="2019" name="Int. J. Syst. Evol. Microbiol.">
        <title>The Global Catalogue of Microorganisms (GCM) 10K type strain sequencing project: providing services to taxonomists for standard genome sequencing and annotation.</title>
        <authorList>
            <consortium name="The Broad Institute Genomics Platform"/>
            <consortium name="The Broad Institute Genome Sequencing Center for Infectious Disease"/>
            <person name="Wu L."/>
            <person name="Ma J."/>
        </authorList>
    </citation>
    <scope>NUCLEOTIDE SEQUENCE [LARGE SCALE GENOMIC DNA]</scope>
    <source>
        <strain evidence="14">JCM 18063</strain>
    </source>
</reference>
<dbReference type="Pfam" id="PF07884">
    <property type="entry name" value="VKOR"/>
    <property type="match status" value="1"/>
</dbReference>
<keyword evidence="3 11" id="KW-0812">Transmembrane</keyword>
<gene>
    <name evidence="13" type="ORF">GCM10023216_28960</name>
</gene>
<dbReference type="InterPro" id="IPR012932">
    <property type="entry name" value="VKOR"/>
</dbReference>
<evidence type="ECO:0000256" key="11">
    <source>
        <dbReference type="SAM" id="Phobius"/>
    </source>
</evidence>
<keyword evidence="14" id="KW-1185">Reference proteome</keyword>
<evidence type="ECO:0000259" key="12">
    <source>
        <dbReference type="SMART" id="SM00756"/>
    </source>
</evidence>
<organism evidence="13 14">
    <name type="scientific">Isoptericola chiayiensis</name>
    <dbReference type="NCBI Taxonomy" id="579446"/>
    <lineage>
        <taxon>Bacteria</taxon>
        <taxon>Bacillati</taxon>
        <taxon>Actinomycetota</taxon>
        <taxon>Actinomycetes</taxon>
        <taxon>Micrococcales</taxon>
        <taxon>Promicromonosporaceae</taxon>
        <taxon>Isoptericola</taxon>
    </lineage>
</organism>
<protein>
    <submittedName>
        <fullName evidence="13">Vitamin K epoxide reductase family protein</fullName>
    </submittedName>
</protein>
<evidence type="ECO:0000256" key="3">
    <source>
        <dbReference type="ARBA" id="ARBA00022692"/>
    </source>
</evidence>
<proteinExistence type="inferred from homology"/>
<keyword evidence="8" id="KW-1015">Disulfide bond</keyword>
<evidence type="ECO:0000256" key="5">
    <source>
        <dbReference type="ARBA" id="ARBA00022989"/>
    </source>
</evidence>
<evidence type="ECO:0000256" key="6">
    <source>
        <dbReference type="ARBA" id="ARBA00023002"/>
    </source>
</evidence>
<sequence>MRYRARVTDTTVSTDGDRTDLAAGGPRPLSTRAFGTLLVALGAVGFGGSVWLAIEKVLKLADPDRVTSCSINPFLDCGVAMGSWQGSLLGFPNPFLGVAAFPVVITTGVVLLAGARLPRWFHLCLLGGTVLGQALIFFLMWTSFYALFALCPACMVVWTIMWPLLWFQVVHAVQDGHLRVGDGLRGLVLGYRGVILVIGYVVAVAWILFAVGPALIASF</sequence>
<feature type="transmembrane region" description="Helical" evidence="11">
    <location>
        <begin position="33"/>
        <end position="54"/>
    </location>
</feature>
<feature type="transmembrane region" description="Helical" evidence="11">
    <location>
        <begin position="94"/>
        <end position="113"/>
    </location>
</feature>
<evidence type="ECO:0000256" key="7">
    <source>
        <dbReference type="ARBA" id="ARBA00023136"/>
    </source>
</evidence>
<evidence type="ECO:0000256" key="4">
    <source>
        <dbReference type="ARBA" id="ARBA00022719"/>
    </source>
</evidence>
<keyword evidence="7 11" id="KW-0472">Membrane</keyword>
<feature type="domain" description="Vitamin K epoxide reductase" evidence="12">
    <location>
        <begin position="31"/>
        <end position="172"/>
    </location>
</feature>
<evidence type="ECO:0000313" key="14">
    <source>
        <dbReference type="Proteomes" id="UP001500956"/>
    </source>
</evidence>
<dbReference type="EMBL" id="BAABID010000017">
    <property type="protein sequence ID" value="GAA4734514.1"/>
    <property type="molecule type" value="Genomic_DNA"/>
</dbReference>
<dbReference type="InterPro" id="IPR038354">
    <property type="entry name" value="VKOR_sf"/>
</dbReference>
<dbReference type="SMART" id="SM00756">
    <property type="entry name" value="VKc"/>
    <property type="match status" value="1"/>
</dbReference>
<name>A0ABP8YQA5_9MICO</name>
<evidence type="ECO:0000256" key="2">
    <source>
        <dbReference type="ARBA" id="ARBA00006214"/>
    </source>
</evidence>
<evidence type="ECO:0000256" key="1">
    <source>
        <dbReference type="ARBA" id="ARBA00004141"/>
    </source>
</evidence>
<feature type="region of interest" description="Disordered" evidence="10">
    <location>
        <begin position="1"/>
        <end position="22"/>
    </location>
</feature>
<comment type="similarity">
    <text evidence="2">Belongs to the VKOR family.</text>
</comment>
<feature type="transmembrane region" description="Helical" evidence="11">
    <location>
        <begin position="120"/>
        <end position="141"/>
    </location>
</feature>
<keyword evidence="6" id="KW-0560">Oxidoreductase</keyword>
<dbReference type="CDD" id="cd12922">
    <property type="entry name" value="VKOR_5"/>
    <property type="match status" value="1"/>
</dbReference>
<keyword evidence="5 11" id="KW-1133">Transmembrane helix</keyword>
<evidence type="ECO:0000313" key="13">
    <source>
        <dbReference type="EMBL" id="GAA4734514.1"/>
    </source>
</evidence>
<evidence type="ECO:0000256" key="8">
    <source>
        <dbReference type="ARBA" id="ARBA00023157"/>
    </source>
</evidence>
<dbReference type="Gene3D" id="1.20.1440.130">
    <property type="entry name" value="VKOR domain"/>
    <property type="match status" value="1"/>
</dbReference>
<comment type="caution">
    <text evidence="13">The sequence shown here is derived from an EMBL/GenBank/DDBJ whole genome shotgun (WGS) entry which is preliminary data.</text>
</comment>
<feature type="transmembrane region" description="Helical" evidence="11">
    <location>
        <begin position="147"/>
        <end position="173"/>
    </location>
</feature>
<comment type="subcellular location">
    <subcellularLocation>
        <location evidence="1">Membrane</location>
        <topology evidence="1">Multi-pass membrane protein</topology>
    </subcellularLocation>
</comment>
<dbReference type="InterPro" id="IPR041714">
    <property type="entry name" value="VKOR_Actinobacteria"/>
</dbReference>
<dbReference type="Proteomes" id="UP001500956">
    <property type="component" value="Unassembled WGS sequence"/>
</dbReference>